<sequence>MDEMTELRRFRSAVPVEPLGERQTERVFAEFHAPSSRARARRIWTRRRSLGLGVLVAAGAAASVAVVPLGDEKPERPTGPPSPQMLLIAAAERAERDLVRSGAFWHQRFRETRQYWARGRNGERYVIEDRRITELWTPTRNPDSAVISVRELGAGPATPADRAAWQRAGSPSDWPIGNGMRLKAKPDRRQPVVRSQRGRGGFRFMGEPVTLAELQRLPADPQGLRTLILRGRKQAVDTGRAPRENGPSEAETVFLETSVLLRLPAPPRTRGAAYRLIASLPGLRYEGRARDPLGRPGPAVDLPGGRAATGADEMSGVTRRLIVDPKTSHLLAWQDHTTGSRRQLVTSTAYESIGWTDTPPPRG</sequence>
<feature type="region of interest" description="Disordered" evidence="1">
    <location>
        <begin position="288"/>
        <end position="311"/>
    </location>
</feature>
<evidence type="ECO:0000313" key="3">
    <source>
        <dbReference type="EMBL" id="MBA8954330.1"/>
    </source>
</evidence>
<proteinExistence type="predicted"/>
<name>A0A7W3LU91_ACTNM</name>
<feature type="transmembrane region" description="Helical" evidence="2">
    <location>
        <begin position="49"/>
        <end position="70"/>
    </location>
</feature>
<protein>
    <submittedName>
        <fullName evidence="3">Uncharacterized protein</fullName>
    </submittedName>
</protein>
<reference evidence="3 4" key="1">
    <citation type="submission" date="2020-08" db="EMBL/GenBank/DDBJ databases">
        <title>Genomic Encyclopedia of Type Strains, Phase IV (KMG-IV): sequencing the most valuable type-strain genomes for metagenomic binning, comparative biology and taxonomic classification.</title>
        <authorList>
            <person name="Goeker M."/>
        </authorList>
    </citation>
    <scope>NUCLEOTIDE SEQUENCE [LARGE SCALE GENOMIC DNA]</scope>
    <source>
        <strain evidence="3 4">DSM 44197</strain>
    </source>
</reference>
<evidence type="ECO:0000313" key="4">
    <source>
        <dbReference type="Proteomes" id="UP000572680"/>
    </source>
</evidence>
<keyword evidence="4" id="KW-1185">Reference proteome</keyword>
<keyword evidence="2" id="KW-0472">Membrane</keyword>
<comment type="caution">
    <text evidence="3">The sequence shown here is derived from an EMBL/GenBank/DDBJ whole genome shotgun (WGS) entry which is preliminary data.</text>
</comment>
<evidence type="ECO:0000256" key="2">
    <source>
        <dbReference type="SAM" id="Phobius"/>
    </source>
</evidence>
<dbReference type="RefSeq" id="WP_182846417.1">
    <property type="nucleotide sequence ID" value="NZ_BAAALP010000023.1"/>
</dbReference>
<keyword evidence="2" id="KW-1133">Transmembrane helix</keyword>
<evidence type="ECO:0000256" key="1">
    <source>
        <dbReference type="SAM" id="MobiDB-lite"/>
    </source>
</evidence>
<dbReference type="EMBL" id="JACJIA010000008">
    <property type="protein sequence ID" value="MBA8954330.1"/>
    <property type="molecule type" value="Genomic_DNA"/>
</dbReference>
<dbReference type="AlphaFoldDB" id="A0A7W3LU91"/>
<keyword evidence="2" id="KW-0812">Transmembrane</keyword>
<gene>
    <name evidence="3" type="ORF">HNR61_005984</name>
</gene>
<accession>A0A7W3LU91</accession>
<organism evidence="3 4">
    <name type="scientific">Actinomadura namibiensis</name>
    <dbReference type="NCBI Taxonomy" id="182080"/>
    <lineage>
        <taxon>Bacteria</taxon>
        <taxon>Bacillati</taxon>
        <taxon>Actinomycetota</taxon>
        <taxon>Actinomycetes</taxon>
        <taxon>Streptosporangiales</taxon>
        <taxon>Thermomonosporaceae</taxon>
        <taxon>Actinomadura</taxon>
    </lineage>
</organism>
<dbReference type="NCBIfam" id="NF038083">
    <property type="entry name" value="CU044_5270_fam"/>
    <property type="match status" value="1"/>
</dbReference>
<dbReference type="Proteomes" id="UP000572680">
    <property type="component" value="Unassembled WGS sequence"/>
</dbReference>
<dbReference type="InterPro" id="IPR047789">
    <property type="entry name" value="CU044_5270-like"/>
</dbReference>